<evidence type="ECO:0000313" key="2">
    <source>
        <dbReference type="Proteomes" id="UP000243579"/>
    </source>
</evidence>
<dbReference type="OrthoDB" id="10414893at2759"/>
<comment type="caution">
    <text evidence="1">The sequence shown here is derived from an EMBL/GenBank/DDBJ whole genome shotgun (WGS) entry which is preliminary data.</text>
</comment>
<name>A0A1V9YPG2_ACHHY</name>
<dbReference type="AlphaFoldDB" id="A0A1V9YPG2"/>
<reference evidence="1 2" key="1">
    <citation type="journal article" date="2014" name="Genome Biol. Evol.">
        <title>The secreted proteins of Achlya hypogyna and Thraustotheca clavata identify the ancestral oomycete secretome and reveal gene acquisitions by horizontal gene transfer.</title>
        <authorList>
            <person name="Misner I."/>
            <person name="Blouin N."/>
            <person name="Leonard G."/>
            <person name="Richards T.A."/>
            <person name="Lane C.E."/>
        </authorList>
    </citation>
    <scope>NUCLEOTIDE SEQUENCE [LARGE SCALE GENOMIC DNA]</scope>
    <source>
        <strain evidence="1 2">ATCC 48635</strain>
    </source>
</reference>
<gene>
    <name evidence="1" type="ORF">ACHHYP_20369</name>
</gene>
<evidence type="ECO:0000313" key="1">
    <source>
        <dbReference type="EMBL" id="OQR87612.1"/>
    </source>
</evidence>
<proteinExistence type="predicted"/>
<organism evidence="1 2">
    <name type="scientific">Achlya hypogyna</name>
    <name type="common">Oomycete</name>
    <name type="synonym">Protoachlya hypogyna</name>
    <dbReference type="NCBI Taxonomy" id="1202772"/>
    <lineage>
        <taxon>Eukaryota</taxon>
        <taxon>Sar</taxon>
        <taxon>Stramenopiles</taxon>
        <taxon>Oomycota</taxon>
        <taxon>Saprolegniomycetes</taxon>
        <taxon>Saprolegniales</taxon>
        <taxon>Achlyaceae</taxon>
        <taxon>Achlya</taxon>
    </lineage>
</organism>
<accession>A0A1V9YPG2</accession>
<dbReference type="EMBL" id="JNBR01001431">
    <property type="protein sequence ID" value="OQR87612.1"/>
    <property type="molecule type" value="Genomic_DNA"/>
</dbReference>
<protein>
    <submittedName>
        <fullName evidence="1">Uncharacterized protein</fullName>
    </submittedName>
</protein>
<sequence length="82" mass="9247">MRPLLDLTTIVDAYVVQFLDAVLAWVADGNAFHTSYIRSQVRQLLPTTVAGADAVDAIVRHLRNDPRLVYTENRIGHKFNLI</sequence>
<keyword evidence="2" id="KW-1185">Reference proteome</keyword>
<dbReference type="Proteomes" id="UP000243579">
    <property type="component" value="Unassembled WGS sequence"/>
</dbReference>